<gene>
    <name evidence="3" type="ORF">HPULCUR_004604</name>
</gene>
<feature type="compositionally biased region" description="Basic residues" evidence="1">
    <location>
        <begin position="376"/>
        <end position="397"/>
    </location>
</feature>
<feature type="compositionally biased region" description="Basic and acidic residues" evidence="1">
    <location>
        <begin position="346"/>
        <end position="361"/>
    </location>
</feature>
<feature type="domain" description="GmrSD restriction endonucleases N-terminal" evidence="2">
    <location>
        <begin position="32"/>
        <end position="153"/>
    </location>
</feature>
<dbReference type="PANTHER" id="PTHR39639:SF1">
    <property type="entry name" value="DUF262 DOMAIN-CONTAINING PROTEIN"/>
    <property type="match status" value="1"/>
</dbReference>
<evidence type="ECO:0000256" key="1">
    <source>
        <dbReference type="SAM" id="MobiDB-lite"/>
    </source>
</evidence>
<reference evidence="3 4" key="1">
    <citation type="submission" date="2024-04" db="EMBL/GenBank/DDBJ databases">
        <title>genome sequences of Mucor flavus KT1a and Helicostylum pulchrum KT1b strains isolation_sourced from the surface of a dry-aged beef.</title>
        <authorList>
            <person name="Toyotome T."/>
            <person name="Hosono M."/>
            <person name="Torimaru M."/>
            <person name="Fukuda K."/>
            <person name="Mikami N."/>
        </authorList>
    </citation>
    <scope>NUCLEOTIDE SEQUENCE [LARGE SCALE GENOMIC DNA]</scope>
    <source>
        <strain evidence="3 4">KT1b</strain>
    </source>
</reference>
<dbReference type="InterPro" id="IPR004919">
    <property type="entry name" value="GmrSD_N"/>
</dbReference>
<accession>A0ABP9XWP8</accession>
<protein>
    <recommendedName>
        <fullName evidence="2">GmrSD restriction endonucleases N-terminal domain-containing protein</fullName>
    </recommendedName>
</protein>
<proteinExistence type="predicted"/>
<keyword evidence="4" id="KW-1185">Reference proteome</keyword>
<dbReference type="Proteomes" id="UP001476247">
    <property type="component" value="Unassembled WGS sequence"/>
</dbReference>
<evidence type="ECO:0000313" key="3">
    <source>
        <dbReference type="EMBL" id="GAA5799194.1"/>
    </source>
</evidence>
<name>A0ABP9XWP8_9FUNG</name>
<organism evidence="3 4">
    <name type="scientific">Helicostylum pulchrum</name>
    <dbReference type="NCBI Taxonomy" id="562976"/>
    <lineage>
        <taxon>Eukaryota</taxon>
        <taxon>Fungi</taxon>
        <taxon>Fungi incertae sedis</taxon>
        <taxon>Mucoromycota</taxon>
        <taxon>Mucoromycotina</taxon>
        <taxon>Mucoromycetes</taxon>
        <taxon>Mucorales</taxon>
        <taxon>Mucorineae</taxon>
        <taxon>Mucoraceae</taxon>
        <taxon>Helicostylum</taxon>
    </lineage>
</organism>
<dbReference type="EMBL" id="BAABUJ010000012">
    <property type="protein sequence ID" value="GAA5799194.1"/>
    <property type="molecule type" value="Genomic_DNA"/>
</dbReference>
<evidence type="ECO:0000259" key="2">
    <source>
        <dbReference type="Pfam" id="PF03235"/>
    </source>
</evidence>
<evidence type="ECO:0000313" key="4">
    <source>
        <dbReference type="Proteomes" id="UP001476247"/>
    </source>
</evidence>
<dbReference type="PANTHER" id="PTHR39639">
    <property type="entry name" value="CHROMOSOME 16, WHOLE GENOME SHOTGUN SEQUENCE"/>
    <property type="match status" value="1"/>
</dbReference>
<comment type="caution">
    <text evidence="3">The sequence shown here is derived from an EMBL/GenBank/DDBJ whole genome shotgun (WGS) entry which is preliminary data.</text>
</comment>
<dbReference type="Pfam" id="PF03235">
    <property type="entry name" value="GmrSD_N"/>
    <property type="match status" value="1"/>
</dbReference>
<feature type="region of interest" description="Disordered" evidence="1">
    <location>
        <begin position="346"/>
        <end position="397"/>
    </location>
</feature>
<sequence length="397" mass="46511">MSDSVLPKPRVRVMAAWKLKEQMDEGWLSLDAEYQREIKWNNEKMGYLIDSIFTNYYIPPLLFAINKVRAHNIRTAIDGKQRLTAINRFMNNEIPYLHQETNQEKYYCKTMDKDDDDRTYLTEEELELFNTFEFLCIEYTNITVDQEYELFSRVQLGVTITNQERLKAHNTPVAKICREITEAYDDLKVYFAIKSELTLFQTVLHMFLTLKTCNDNFESSMMRLFKFIKSSDEPPEEHTETVKLTLSTLSNIAKDEKLKHLLTERNGVKSNLKIIDVVLFMMFRKEVKRPRLPRLYANDFIKIKNYMYAEKGNKLAMGKDTFAVGMRFVSELLNDENLMPSTRPEVHIVNDDSDSDELKQEEYDETYPPAPASAPVKRRRTVPGKPTARRGGKAPRK</sequence>